<organism evidence="6 7">
    <name type="scientific">Rhizobium multihospitium</name>
    <dbReference type="NCBI Taxonomy" id="410764"/>
    <lineage>
        <taxon>Bacteria</taxon>
        <taxon>Pseudomonadati</taxon>
        <taxon>Pseudomonadota</taxon>
        <taxon>Alphaproteobacteria</taxon>
        <taxon>Hyphomicrobiales</taxon>
        <taxon>Rhizobiaceae</taxon>
        <taxon>Rhizobium/Agrobacterium group</taxon>
        <taxon>Rhizobium</taxon>
    </lineage>
</organism>
<dbReference type="Pfam" id="PF02771">
    <property type="entry name" value="Acyl-CoA_dh_N"/>
    <property type="match status" value="1"/>
</dbReference>
<dbReference type="InterPro" id="IPR037069">
    <property type="entry name" value="AcylCoA_DH/ox_N_sf"/>
</dbReference>
<dbReference type="GO" id="GO:0016627">
    <property type="term" value="F:oxidoreductase activity, acting on the CH-CH group of donors"/>
    <property type="evidence" value="ECO:0007669"/>
    <property type="project" value="InterPro"/>
</dbReference>
<evidence type="ECO:0000313" key="6">
    <source>
        <dbReference type="EMBL" id="SCB45166.1"/>
    </source>
</evidence>
<dbReference type="PANTHER" id="PTHR43831">
    <property type="entry name" value="ISOBUTYRYL-COA DEHYDROGENASE"/>
    <property type="match status" value="1"/>
</dbReference>
<dbReference type="InterPro" id="IPR013786">
    <property type="entry name" value="AcylCoA_DH/ox_N"/>
</dbReference>
<dbReference type="EMBL" id="FMAG01000008">
    <property type="protein sequence ID" value="SCB45166.1"/>
    <property type="molecule type" value="Genomic_DNA"/>
</dbReference>
<feature type="domain" description="Acyl-CoA oxidase/dehydrogenase middle" evidence="3">
    <location>
        <begin position="122"/>
        <end position="213"/>
    </location>
</feature>
<keyword evidence="2" id="KW-0560">Oxidoreductase</keyword>
<dbReference type="AlphaFoldDB" id="A0A1C3WZ55"/>
<dbReference type="CDD" id="cd00567">
    <property type="entry name" value="ACAD"/>
    <property type="match status" value="1"/>
</dbReference>
<dbReference type="STRING" id="410764.GA0061103_6677"/>
<dbReference type="InterPro" id="IPR046373">
    <property type="entry name" value="Acyl-CoA_Oxase/DH_mid-dom_sf"/>
</dbReference>
<dbReference type="OrthoDB" id="2986495at2"/>
<evidence type="ECO:0000256" key="1">
    <source>
        <dbReference type="ARBA" id="ARBA00022630"/>
    </source>
</evidence>
<dbReference type="PANTHER" id="PTHR43831:SF1">
    <property type="entry name" value="ISOBUTYRYL-COA DEHYDROGENASE, MITOCHONDRIAL"/>
    <property type="match status" value="1"/>
</dbReference>
<dbReference type="InterPro" id="IPR006091">
    <property type="entry name" value="Acyl-CoA_Oxase/DH_mid-dom"/>
</dbReference>
<evidence type="ECO:0000313" key="7">
    <source>
        <dbReference type="Proteomes" id="UP000199101"/>
    </source>
</evidence>
<name>A0A1C3WZ55_9HYPH</name>
<reference evidence="7" key="1">
    <citation type="submission" date="2016-08" db="EMBL/GenBank/DDBJ databases">
        <authorList>
            <person name="Varghese N."/>
            <person name="Submissions Spin"/>
        </authorList>
    </citation>
    <scope>NUCLEOTIDE SEQUENCE [LARGE SCALE GENOMIC DNA]</scope>
    <source>
        <strain evidence="7">HAMBI 2975</strain>
    </source>
</reference>
<dbReference type="InterPro" id="IPR052547">
    <property type="entry name" value="Mito_Isobutyryl-CoADH"/>
</dbReference>
<dbReference type="InterPro" id="IPR009100">
    <property type="entry name" value="AcylCoA_DH/oxidase_NM_dom_sf"/>
</dbReference>
<feature type="domain" description="Acyl-CoA dehydrogenase/oxidase N-terminal" evidence="4">
    <location>
        <begin position="3"/>
        <end position="95"/>
    </location>
</feature>
<dbReference type="Gene3D" id="2.40.110.10">
    <property type="entry name" value="Butyryl-CoA Dehydrogenase, subunit A, domain 2"/>
    <property type="match status" value="1"/>
</dbReference>
<dbReference type="Gene3D" id="1.10.540.10">
    <property type="entry name" value="Acyl-CoA dehydrogenase/oxidase, N-terminal domain"/>
    <property type="match status" value="1"/>
</dbReference>
<dbReference type="Proteomes" id="UP000199101">
    <property type="component" value="Unassembled WGS sequence"/>
</dbReference>
<dbReference type="Pfam" id="PF08028">
    <property type="entry name" value="Acyl-CoA_dh_2"/>
    <property type="match status" value="1"/>
</dbReference>
<dbReference type="InterPro" id="IPR013107">
    <property type="entry name" value="Acyl-CoA_DH_C"/>
</dbReference>
<dbReference type="PIRSF" id="PIRSF016578">
    <property type="entry name" value="HsaA"/>
    <property type="match status" value="1"/>
</dbReference>
<dbReference type="InterPro" id="IPR036250">
    <property type="entry name" value="AcylCo_DH-like_C"/>
</dbReference>
<evidence type="ECO:0000259" key="5">
    <source>
        <dbReference type="Pfam" id="PF08028"/>
    </source>
</evidence>
<accession>A0A1C3WZ55</accession>
<evidence type="ECO:0000256" key="2">
    <source>
        <dbReference type="ARBA" id="ARBA00023002"/>
    </source>
</evidence>
<dbReference type="SUPFAM" id="SSF47203">
    <property type="entry name" value="Acyl-CoA dehydrogenase C-terminal domain-like"/>
    <property type="match status" value="1"/>
</dbReference>
<feature type="domain" description="Acyl-CoA dehydrogenase C-terminal" evidence="5">
    <location>
        <begin position="244"/>
        <end position="363"/>
    </location>
</feature>
<dbReference type="Pfam" id="PF02770">
    <property type="entry name" value="Acyl-CoA_dh_M"/>
    <property type="match status" value="1"/>
</dbReference>
<evidence type="ECO:0000259" key="3">
    <source>
        <dbReference type="Pfam" id="PF02770"/>
    </source>
</evidence>
<protein>
    <submittedName>
        <fullName evidence="6">Acyl-CoA dehydrogenase</fullName>
    </submittedName>
</protein>
<dbReference type="RefSeq" id="WP_092717001.1">
    <property type="nucleotide sequence ID" value="NZ_FMAG01000008.1"/>
</dbReference>
<dbReference type="Gene3D" id="1.20.140.10">
    <property type="entry name" value="Butyryl-CoA Dehydrogenase, subunit A, domain 3"/>
    <property type="match status" value="1"/>
</dbReference>
<evidence type="ECO:0000259" key="4">
    <source>
        <dbReference type="Pfam" id="PF02771"/>
    </source>
</evidence>
<gene>
    <name evidence="6" type="ORF">GA0061103_6677</name>
</gene>
<sequence length="396" mass="43061">MTETVDDLIDKAKSLAEDFSRTAAHHDATGAFPFENFDRLFDVGLLGLVSGRDYGGHGEGLTVAQAVISEIARGEPSTALVLAMHYTSHFAIRRLGKWPRHLAERVLLANRQGVALINNAQAEPRIGSPAHGALPETIARRDGDRWRISGHKSYVTGIPVLKWVSLLAVTDEKEPRLASFLVPTEAAGFRIEKSWNATGMHATASDDIILDDVSIPIDDVIEAQPATEPLRRDEHAAAFFFGLLGAVYHGVARAARDRVLGFASNHTPASLGTPIATVPRIQDGLGEIEVRLATNARLLRSLGEDVDAGRPVGMDGMHVRHVVIDNAVSVTSLALELAGNPGLNRDFQLERHHRDAITARSHAPQSHMIRTIAAKNALSRLNRRHQVRHALGLNQI</sequence>
<dbReference type="SUPFAM" id="SSF56645">
    <property type="entry name" value="Acyl-CoA dehydrogenase NM domain-like"/>
    <property type="match status" value="1"/>
</dbReference>
<keyword evidence="1" id="KW-0285">Flavoprotein</keyword>
<keyword evidence="7" id="KW-1185">Reference proteome</keyword>
<proteinExistence type="predicted"/>
<dbReference type="GO" id="GO:0050660">
    <property type="term" value="F:flavin adenine dinucleotide binding"/>
    <property type="evidence" value="ECO:0007669"/>
    <property type="project" value="InterPro"/>
</dbReference>